<evidence type="ECO:0000259" key="2">
    <source>
        <dbReference type="Pfam" id="PF13476"/>
    </source>
</evidence>
<feature type="domain" description="Rad50/SbcC-type AAA" evidence="2">
    <location>
        <begin position="20"/>
        <end position="260"/>
    </location>
</feature>
<dbReference type="GO" id="GO:0006302">
    <property type="term" value="P:double-strand break repair"/>
    <property type="evidence" value="ECO:0007669"/>
    <property type="project" value="InterPro"/>
</dbReference>
<dbReference type="Gene3D" id="3.40.50.300">
    <property type="entry name" value="P-loop containing nucleotide triphosphate hydrolases"/>
    <property type="match status" value="1"/>
</dbReference>
<dbReference type="Proteomes" id="UP000813876">
    <property type="component" value="Unassembled WGS sequence"/>
</dbReference>
<dbReference type="InterPro" id="IPR027417">
    <property type="entry name" value="P-loop_NTPase"/>
</dbReference>
<protein>
    <submittedName>
        <fullName evidence="3">AAA family ATPase</fullName>
    </submittedName>
</protein>
<evidence type="ECO:0000256" key="1">
    <source>
        <dbReference type="SAM" id="Coils"/>
    </source>
</evidence>
<evidence type="ECO:0000313" key="4">
    <source>
        <dbReference type="Proteomes" id="UP000813876"/>
    </source>
</evidence>
<keyword evidence="1" id="KW-0175">Coiled coil</keyword>
<evidence type="ECO:0000313" key="3">
    <source>
        <dbReference type="EMBL" id="MCF2302851.1"/>
    </source>
</evidence>
<sequence length="625" mass="71927">MKNGFIINRLICKGNDLKDVCIDFDPYAHVIVGPSNTGKSYVFQCIKYMLGSQEKPKRITESEGYQDCFLEITLFNGETKTLRRSLDGGDAQLYECKYSEMVFFNEKPITLRVGKKETKTVGLLNNYFLDIVKLRNKKVRRNLSGNTDNFSFSFMRHLTLIDETSIIKEASPILTEQRGEDTKDKSIIRFLTTGKDDSGISSKPKKEVILNRKGRMDLIKQLIEDYTSELDLYGYSSQNNKELSEQIDRLENSISELNNKVYQQYDRVKEYELAIDGHFKELKENESRLLTVDELLSRARLLSQHYVNDIDRLESIYETNALFSELQLGNCPTCNKTLDTSEHLECNVEDISRINSASLIEIKKINTLIVELDVTQGTLESERSELLVKIKNNRDCYSEKQKQVSEYTSCDIKVNIDKLDTFKHKLNNLKQIEHIVEKIDSLNYQKENYENEIDPMNGNYNFDDLTTANMTELCEIIKVLLNDWNYSEVDSVSFSEEESDLVINGENRQLAGKGYRALSYSAFIIGLMQFCIKNNRGHSGIVLLDSPLCTLRSKHVADLDNIDKKDIIMDSTKEKFYSAISQYKRLGQIIILENDAPAEPSSLELGFTEFTEDKNRGRYGFYPVN</sequence>
<accession>A0AAW4ZS88</accession>
<dbReference type="EMBL" id="WMCP01000017">
    <property type="protein sequence ID" value="MCF2302851.1"/>
    <property type="molecule type" value="Genomic_DNA"/>
</dbReference>
<dbReference type="InterPro" id="IPR038729">
    <property type="entry name" value="Rad50/SbcC_AAA"/>
</dbReference>
<comment type="caution">
    <text evidence="3">The sequence shown here is derived from an EMBL/GenBank/DDBJ whole genome shotgun (WGS) entry which is preliminary data.</text>
</comment>
<dbReference type="SUPFAM" id="SSF52540">
    <property type="entry name" value="P-loop containing nucleoside triphosphate hydrolases"/>
    <property type="match status" value="1"/>
</dbReference>
<reference evidence="3" key="1">
    <citation type="submission" date="2019-11" db="EMBL/GenBank/DDBJ databases">
        <title>Comparative genomics of photobacteria reveal adaptation to distinct habitats.</title>
        <authorList>
            <person name="Fuertes-Perez S."/>
            <person name="Hilgarth M."/>
            <person name="Vogel R.F."/>
        </authorList>
    </citation>
    <scope>NUCLEOTIDE SEQUENCE</scope>
    <source>
        <strain evidence="3">TMW2.2145</strain>
    </source>
</reference>
<dbReference type="GO" id="GO:0016887">
    <property type="term" value="F:ATP hydrolysis activity"/>
    <property type="evidence" value="ECO:0007669"/>
    <property type="project" value="InterPro"/>
</dbReference>
<dbReference type="RefSeq" id="WP_232581451.1">
    <property type="nucleotide sequence ID" value="NZ_WMCP01000017.1"/>
</dbReference>
<proteinExistence type="predicted"/>
<dbReference type="AlphaFoldDB" id="A0AAW4ZS88"/>
<feature type="coiled-coil region" evidence="1">
    <location>
        <begin position="240"/>
        <end position="267"/>
    </location>
</feature>
<name>A0AAW4ZS88_PHOPO</name>
<gene>
    <name evidence="3" type="ORF">GLP33_14040</name>
</gene>
<dbReference type="Pfam" id="PF13476">
    <property type="entry name" value="AAA_23"/>
    <property type="match status" value="1"/>
</dbReference>
<organism evidence="3 4">
    <name type="scientific">Photobacterium phosphoreum</name>
    <dbReference type="NCBI Taxonomy" id="659"/>
    <lineage>
        <taxon>Bacteria</taxon>
        <taxon>Pseudomonadati</taxon>
        <taxon>Pseudomonadota</taxon>
        <taxon>Gammaproteobacteria</taxon>
        <taxon>Vibrionales</taxon>
        <taxon>Vibrionaceae</taxon>
        <taxon>Photobacterium</taxon>
    </lineage>
</organism>